<dbReference type="PIRSF" id="PIRSF033271">
    <property type="entry name" value="UCP033271"/>
    <property type="match status" value="1"/>
</dbReference>
<sequence>MAVTTVALLGTCDTKLEEFLFLRSQIASRDISVLMIDVGRHRVEHPAITLSRDRLIAEFSPPNSTDPASFPRGDFVKFMTDCATRALSSYFQKGLIHAAISAGGSGNTALAAAAMRDALPIGFPKFLVSTVASGDTAPYVGESDITMLYSVVDVAGLNSVLQDVLSNAGAMIAAAAVAYHSRQRTPLQDVSPKKKTVAITMFGVTTPCVDTIRSHLSTTYPGQFETLVFHATGTGGRAMERLVREGKIDGVIDLTTSEICDLIAGGNMSAGPERLSAAVEKGIPCVLSLGAMDMVNFGPRQTVPERYSHRKLYEHNPAVTLMRVDKNEAKKMGEFILDPPGWIEFDVQGWGLFNDPEVDEVLFNTLSDGLKGSSVWVVEDERDVNDEGFAKKVADALVLMGFSD</sequence>
<evidence type="ECO:0000259" key="2">
    <source>
        <dbReference type="Pfam" id="PF23189"/>
    </source>
</evidence>
<organism evidence="3 4">
    <name type="scientific">Madurella mycetomatis</name>
    <dbReference type="NCBI Taxonomy" id="100816"/>
    <lineage>
        <taxon>Eukaryota</taxon>
        <taxon>Fungi</taxon>
        <taxon>Dikarya</taxon>
        <taxon>Ascomycota</taxon>
        <taxon>Pezizomycotina</taxon>
        <taxon>Sordariomycetes</taxon>
        <taxon>Sordariomycetidae</taxon>
        <taxon>Sordariales</taxon>
        <taxon>Sordariales incertae sedis</taxon>
        <taxon>Madurella</taxon>
    </lineage>
</organism>
<dbReference type="InterPro" id="IPR051353">
    <property type="entry name" value="Tobamovirus_resist_UPF0261"/>
</dbReference>
<feature type="domain" description="UPF0261" evidence="1">
    <location>
        <begin position="5"/>
        <end position="180"/>
    </location>
</feature>
<dbReference type="CDD" id="cd15488">
    <property type="entry name" value="Tm-1-like"/>
    <property type="match status" value="1"/>
</dbReference>
<evidence type="ECO:0000313" key="3">
    <source>
        <dbReference type="EMBL" id="KXX74799.1"/>
    </source>
</evidence>
<proteinExistence type="predicted"/>
<comment type="caution">
    <text evidence="3">The sequence shown here is derived from an EMBL/GenBank/DDBJ whole genome shotgun (WGS) entry which is preliminary data.</text>
</comment>
<dbReference type="InterPro" id="IPR044122">
    <property type="entry name" value="UPF0261_N"/>
</dbReference>
<accession>A0A175VUE0</accession>
<dbReference type="InterPro" id="IPR056778">
    <property type="entry name" value="UPF0261_C"/>
</dbReference>
<reference evidence="3 4" key="1">
    <citation type="journal article" date="2016" name="Genome Announc.">
        <title>Genome Sequence of Madurella mycetomatis mm55, Isolated from a Human Mycetoma Case in Sudan.</title>
        <authorList>
            <person name="Smit S."/>
            <person name="Derks M.F."/>
            <person name="Bervoets S."/>
            <person name="Fahal A."/>
            <person name="van Leeuwen W."/>
            <person name="van Belkum A."/>
            <person name="van de Sande W.W."/>
        </authorList>
    </citation>
    <scope>NUCLEOTIDE SEQUENCE [LARGE SCALE GENOMIC DNA]</scope>
    <source>
        <strain evidence="4">mm55</strain>
    </source>
</reference>
<evidence type="ECO:0000313" key="4">
    <source>
        <dbReference type="Proteomes" id="UP000078237"/>
    </source>
</evidence>
<keyword evidence="4" id="KW-1185">Reference proteome</keyword>
<dbReference type="PANTHER" id="PTHR31862">
    <property type="entry name" value="UPF0261 DOMAIN PROTEIN (AFU_ORTHOLOGUE AFUA_1G10120)"/>
    <property type="match status" value="1"/>
</dbReference>
<dbReference type="Proteomes" id="UP000078237">
    <property type="component" value="Unassembled WGS sequence"/>
</dbReference>
<protein>
    <submittedName>
        <fullName evidence="3">Uncharacterized protein</fullName>
    </submittedName>
</protein>
<name>A0A175VUE0_9PEZI</name>
<dbReference type="Pfam" id="PF23189">
    <property type="entry name" value="UPF0261_C"/>
    <property type="match status" value="1"/>
</dbReference>
<dbReference type="EMBL" id="LCTW02000319">
    <property type="protein sequence ID" value="KXX74799.1"/>
    <property type="molecule type" value="Genomic_DNA"/>
</dbReference>
<gene>
    <name evidence="3" type="ORF">MMYC01_207709</name>
</gene>
<dbReference type="NCBIfam" id="NF002674">
    <property type="entry name" value="PRK02399.1-2"/>
    <property type="match status" value="1"/>
</dbReference>
<feature type="domain" description="UPF0261" evidence="2">
    <location>
        <begin position="194"/>
        <end position="398"/>
    </location>
</feature>
<dbReference type="OrthoDB" id="10264588at2759"/>
<dbReference type="Pfam" id="PF06792">
    <property type="entry name" value="UPF0261"/>
    <property type="match status" value="1"/>
</dbReference>
<dbReference type="VEuPathDB" id="FungiDB:MMYC01_207709"/>
<dbReference type="AlphaFoldDB" id="A0A175VUE0"/>
<dbReference type="STRING" id="100816.A0A175VUE0"/>
<evidence type="ECO:0000259" key="1">
    <source>
        <dbReference type="Pfam" id="PF06792"/>
    </source>
</evidence>
<dbReference type="Gene3D" id="3.40.50.12020">
    <property type="entry name" value="Uncharacterised protein family UPF0261, NN domain"/>
    <property type="match status" value="1"/>
</dbReference>
<dbReference type="Gene3D" id="3.40.50.12030">
    <property type="entry name" value="Uncharacterised protein family UPF0261, NC domain"/>
    <property type="match status" value="1"/>
</dbReference>
<dbReference type="PANTHER" id="PTHR31862:SF1">
    <property type="entry name" value="UPF0261 DOMAIN PROTEIN (AFU_ORTHOLOGUE AFUA_1G10120)"/>
    <property type="match status" value="1"/>
</dbReference>
<dbReference type="InterPro" id="IPR008322">
    <property type="entry name" value="UPF0261"/>
</dbReference>